<dbReference type="Proteomes" id="UP000037716">
    <property type="component" value="Unassembled WGS sequence"/>
</dbReference>
<keyword evidence="1" id="KW-0472">Membrane</keyword>
<dbReference type="STRING" id="1300348.I602_1085"/>
<sequence length="309" mass="36355">MLANFLNKSKPINFIGLTVFFFLGYLSFVFNTFSAEEFGLNTLLKSVFILAFFIVIFFIFNFIMVKNRLTFDNSFAFFFFILLTFSVLPVIASYKVLILFVIYLLFVRKIYSLRSVNKVLEKLFDAGFWLGILFILDSRTLLFIPLIYFAIYIHHKITIHTTLTPIIGFTTPLFIFFTYNYWYNQTEVFTELFEPNFSLNLGFYTNSKYLFFINFLFVLSFVSLIFKSLKTLTINNTFRRNWVLLMLHTLIAILYLFLVADKDGSETIYLLFTIAIILANGIEMITKKLFKNIALYAMILCAIGFYFFL</sequence>
<feature type="transmembrane region" description="Helical" evidence="1">
    <location>
        <begin position="75"/>
        <end position="106"/>
    </location>
</feature>
<evidence type="ECO:0000313" key="4">
    <source>
        <dbReference type="Proteomes" id="UP000037716"/>
    </source>
</evidence>
<dbReference type="RefSeq" id="WP_053973700.1">
    <property type="nucleotide sequence ID" value="NZ_FNUE01000001.1"/>
</dbReference>
<evidence type="ECO:0000256" key="1">
    <source>
        <dbReference type="SAM" id="Phobius"/>
    </source>
</evidence>
<evidence type="ECO:0000313" key="3">
    <source>
        <dbReference type="EMBL" id="SEE09508.1"/>
    </source>
</evidence>
<proteinExistence type="predicted"/>
<dbReference type="EMBL" id="LGBR01000001">
    <property type="protein sequence ID" value="KOY51525.1"/>
    <property type="molecule type" value="Genomic_DNA"/>
</dbReference>
<keyword evidence="5" id="KW-1185">Reference proteome</keyword>
<keyword evidence="1" id="KW-0812">Transmembrane</keyword>
<keyword evidence="1" id="KW-1133">Transmembrane helix</keyword>
<feature type="transmembrane region" description="Helical" evidence="1">
    <location>
        <begin position="289"/>
        <end position="308"/>
    </location>
</feature>
<dbReference type="EMBL" id="FNUE01000001">
    <property type="protein sequence ID" value="SEE09508.1"/>
    <property type="molecule type" value="Genomic_DNA"/>
</dbReference>
<dbReference type="OrthoDB" id="1439867at2"/>
<dbReference type="AlphaFoldDB" id="A0A0M9CGL3"/>
<reference evidence="3 5" key="2">
    <citation type="submission" date="2016-10" db="EMBL/GenBank/DDBJ databases">
        <authorList>
            <person name="Varghese N."/>
            <person name="Submissions S."/>
        </authorList>
    </citation>
    <scope>NUCLEOTIDE SEQUENCE [LARGE SCALE GENOMIC DNA]</scope>
    <source>
        <strain evidence="3 5">DSW-5</strain>
    </source>
</reference>
<comment type="caution">
    <text evidence="2">The sequence shown here is derived from an EMBL/GenBank/DDBJ whole genome shotgun (WGS) entry which is preliminary data.</text>
</comment>
<accession>A0A0M9CGL3</accession>
<feature type="transmembrane region" description="Helical" evidence="1">
    <location>
        <begin position="266"/>
        <end position="282"/>
    </location>
</feature>
<dbReference type="Proteomes" id="UP000183071">
    <property type="component" value="Unassembled WGS sequence"/>
</dbReference>
<name>A0A0M9CGL3_9FLAO</name>
<feature type="transmembrane region" description="Helical" evidence="1">
    <location>
        <begin position="12"/>
        <end position="30"/>
    </location>
</feature>
<protein>
    <submittedName>
        <fullName evidence="2">Uncharacterized protein</fullName>
    </submittedName>
</protein>
<dbReference type="PATRIC" id="fig|1300348.6.peg.1085"/>
<feature type="transmembrane region" description="Helical" evidence="1">
    <location>
        <begin position="209"/>
        <end position="229"/>
    </location>
</feature>
<organism evidence="2 4">
    <name type="scientific">Polaribacter dokdonensis DSW-5</name>
    <dbReference type="NCBI Taxonomy" id="1300348"/>
    <lineage>
        <taxon>Bacteria</taxon>
        <taxon>Pseudomonadati</taxon>
        <taxon>Bacteroidota</taxon>
        <taxon>Flavobacteriia</taxon>
        <taxon>Flavobacteriales</taxon>
        <taxon>Flavobacteriaceae</taxon>
    </lineage>
</organism>
<evidence type="ECO:0000313" key="2">
    <source>
        <dbReference type="EMBL" id="KOY51525.1"/>
    </source>
</evidence>
<feature type="transmembrane region" description="Helical" evidence="1">
    <location>
        <begin position="42"/>
        <end position="63"/>
    </location>
</feature>
<feature type="transmembrane region" description="Helical" evidence="1">
    <location>
        <begin position="126"/>
        <end position="151"/>
    </location>
</feature>
<reference evidence="2 4" key="1">
    <citation type="submission" date="2015-07" db="EMBL/GenBank/DDBJ databases">
        <title>Genome of Polaribacter dokdonenesis DSW-5, isolated from seawater off Dokdo in Korea.</title>
        <authorList>
            <person name="Yoon K."/>
            <person name="Song J.Y."/>
            <person name="Kim J.F."/>
        </authorList>
    </citation>
    <scope>NUCLEOTIDE SEQUENCE [LARGE SCALE GENOMIC DNA]</scope>
    <source>
        <strain evidence="2 4">DSW-5</strain>
    </source>
</reference>
<feature type="transmembrane region" description="Helical" evidence="1">
    <location>
        <begin position="241"/>
        <end position="260"/>
    </location>
</feature>
<feature type="transmembrane region" description="Helical" evidence="1">
    <location>
        <begin position="163"/>
        <end position="182"/>
    </location>
</feature>
<gene>
    <name evidence="2" type="ORF">I602_1085</name>
    <name evidence="3" type="ORF">SAMN05444353_0691</name>
</gene>
<evidence type="ECO:0000313" key="5">
    <source>
        <dbReference type="Proteomes" id="UP000183071"/>
    </source>
</evidence>